<keyword evidence="4" id="KW-1185">Reference proteome</keyword>
<dbReference type="GO" id="GO:0016491">
    <property type="term" value="F:oxidoreductase activity"/>
    <property type="evidence" value="ECO:0007669"/>
    <property type="project" value="UniProtKB-KW"/>
</dbReference>
<reference evidence="3 4" key="1">
    <citation type="submission" date="2024-01" db="EMBL/GenBank/DDBJ databases">
        <title>Mesobacterium rodlantinim sp. nov., isolated from shallow sea hydrothermal systems off Kueishantao Island.</title>
        <authorList>
            <person name="Su Z."/>
            <person name="Tang K."/>
        </authorList>
    </citation>
    <scope>NUCLEOTIDE SEQUENCE [LARGE SCALE GENOMIC DNA]</scope>
    <source>
        <strain evidence="3 4">TK19101</strain>
    </source>
</reference>
<evidence type="ECO:0000259" key="2">
    <source>
        <dbReference type="Pfam" id="PF01266"/>
    </source>
</evidence>
<dbReference type="InterPro" id="IPR036188">
    <property type="entry name" value="FAD/NAD-bd_sf"/>
</dbReference>
<keyword evidence="1 3" id="KW-0560">Oxidoreductase</keyword>
<dbReference type="PANTHER" id="PTHR13847">
    <property type="entry name" value="SARCOSINE DEHYDROGENASE-RELATED"/>
    <property type="match status" value="1"/>
</dbReference>
<feature type="domain" description="FAD dependent oxidoreductase" evidence="2">
    <location>
        <begin position="37"/>
        <end position="397"/>
    </location>
</feature>
<dbReference type="Pfam" id="PF01266">
    <property type="entry name" value="DAO"/>
    <property type="match status" value="1"/>
</dbReference>
<gene>
    <name evidence="3" type="ORF">VK792_10885</name>
</gene>
<evidence type="ECO:0000313" key="4">
    <source>
        <dbReference type="Proteomes" id="UP001348149"/>
    </source>
</evidence>
<accession>A0ABU6HHH1</accession>
<dbReference type="Gene3D" id="3.50.50.60">
    <property type="entry name" value="FAD/NAD(P)-binding domain"/>
    <property type="match status" value="1"/>
</dbReference>
<evidence type="ECO:0000256" key="1">
    <source>
        <dbReference type="ARBA" id="ARBA00023002"/>
    </source>
</evidence>
<dbReference type="RefSeq" id="WP_326297516.1">
    <property type="nucleotide sequence ID" value="NZ_JAYLLH010000013.1"/>
</dbReference>
<dbReference type="Proteomes" id="UP001348149">
    <property type="component" value="Unassembled WGS sequence"/>
</dbReference>
<dbReference type="PANTHER" id="PTHR13847:SF281">
    <property type="entry name" value="FAD DEPENDENT OXIDOREDUCTASE DOMAIN-CONTAINING PROTEIN"/>
    <property type="match status" value="1"/>
</dbReference>
<dbReference type="SUPFAM" id="SSF51905">
    <property type="entry name" value="FAD/NAD(P)-binding domain"/>
    <property type="match status" value="1"/>
</dbReference>
<proteinExistence type="predicted"/>
<comment type="caution">
    <text evidence="3">The sequence shown here is derived from an EMBL/GenBank/DDBJ whole genome shotgun (WGS) entry which is preliminary data.</text>
</comment>
<organism evidence="3 4">
    <name type="scientific">Mesobacterium hydrothermale</name>
    <dbReference type="NCBI Taxonomy" id="3111907"/>
    <lineage>
        <taxon>Bacteria</taxon>
        <taxon>Pseudomonadati</taxon>
        <taxon>Pseudomonadota</taxon>
        <taxon>Alphaproteobacteria</taxon>
        <taxon>Rhodobacterales</taxon>
        <taxon>Roseobacteraceae</taxon>
        <taxon>Mesobacterium</taxon>
    </lineage>
</organism>
<name>A0ABU6HHH1_9RHOB</name>
<dbReference type="Gene3D" id="3.30.9.10">
    <property type="entry name" value="D-Amino Acid Oxidase, subunit A, domain 2"/>
    <property type="match status" value="1"/>
</dbReference>
<dbReference type="EC" id="1.-.-.-" evidence="3"/>
<evidence type="ECO:0000313" key="3">
    <source>
        <dbReference type="EMBL" id="MEC3861791.1"/>
    </source>
</evidence>
<sequence length="440" mass="47332">MRRVYEPAAYGPQQGCWWADTIDAPVWDKVLGDLRVDVAVIGGGFTGLSAALHLAQDGIDVAVLEAETPGYGASGRNGGFCCLGGSKATDRMMIKSAGRDAAKDWHATEVAAVDTVAGLIDTHSMQVDRHSNGETLLAHSPRAVAELRARVDEVRADYGVDPELLDRDALREHGLAGPFHGALTVPIGFALNPRKYHSGLARAAQTAGARLFARTAVGGITRTGGAWRLRSHNGTITADRVVIATNGYSSENVPDWLGGRYLPVQSSVIVTRPLGSDEQAAQGWTSAQMAYDSRMLLHYFRLMPDGRFLFGMRGGLRATPGAEAAIRRKIRADFHTMFPAWQDVEITHDWSGLVCLMPTLVPYVGPVPDMPGVFAGLGYHGNGVAMGSHSGVILADLVQGKSSRARYPGVLRLVPKRFPLGRFRRMLLAPAYTIAGLLDR</sequence>
<protein>
    <submittedName>
        <fullName evidence="3">FAD-dependent oxidoreductase</fullName>
        <ecNumber evidence="3">1.-.-.-</ecNumber>
    </submittedName>
</protein>
<dbReference type="InterPro" id="IPR006076">
    <property type="entry name" value="FAD-dep_OxRdtase"/>
</dbReference>
<dbReference type="EMBL" id="JAYLLH010000013">
    <property type="protein sequence ID" value="MEC3861791.1"/>
    <property type="molecule type" value="Genomic_DNA"/>
</dbReference>